<name>A0A427B0F4_ENSVE</name>
<reference evidence="1 2" key="1">
    <citation type="journal article" date="2014" name="Agronomy (Basel)">
        <title>A Draft Genome Sequence for Ensete ventricosum, the Drought-Tolerant Tree Against Hunger.</title>
        <authorList>
            <person name="Harrison J."/>
            <person name="Moore K.A."/>
            <person name="Paszkiewicz K."/>
            <person name="Jones T."/>
            <person name="Grant M."/>
            <person name="Ambacheew D."/>
            <person name="Muzemil S."/>
            <person name="Studholme D.J."/>
        </authorList>
    </citation>
    <scope>NUCLEOTIDE SEQUENCE [LARGE SCALE GENOMIC DNA]</scope>
</reference>
<accession>A0A427B0F4</accession>
<evidence type="ECO:0000313" key="2">
    <source>
        <dbReference type="Proteomes" id="UP000287651"/>
    </source>
</evidence>
<organism evidence="1 2">
    <name type="scientific">Ensete ventricosum</name>
    <name type="common">Abyssinian banana</name>
    <name type="synonym">Musa ensete</name>
    <dbReference type="NCBI Taxonomy" id="4639"/>
    <lineage>
        <taxon>Eukaryota</taxon>
        <taxon>Viridiplantae</taxon>
        <taxon>Streptophyta</taxon>
        <taxon>Embryophyta</taxon>
        <taxon>Tracheophyta</taxon>
        <taxon>Spermatophyta</taxon>
        <taxon>Magnoliopsida</taxon>
        <taxon>Liliopsida</taxon>
        <taxon>Zingiberales</taxon>
        <taxon>Musaceae</taxon>
        <taxon>Ensete</taxon>
    </lineage>
</organism>
<comment type="caution">
    <text evidence="1">The sequence shown here is derived from an EMBL/GenBank/DDBJ whole genome shotgun (WGS) entry which is preliminary data.</text>
</comment>
<dbReference type="AlphaFoldDB" id="A0A427B0F4"/>
<feature type="non-terminal residue" evidence="1">
    <location>
        <position position="1"/>
    </location>
</feature>
<sequence length="110" mass="12536">SISRGVLEACSSMLTVHPGASAAKLLHRLRLWPGSRCLFDRVDWPLALGCPRFRFVNLMIRSMPVGDFGLLPLVGRVLDRTLARDLRRSPCPFLWHPPYFLFSRDLLYLG</sequence>
<dbReference type="EMBL" id="AMZH03000786">
    <property type="protein sequence ID" value="RRT81970.1"/>
    <property type="molecule type" value="Genomic_DNA"/>
</dbReference>
<gene>
    <name evidence="1" type="ORF">B296_00020880</name>
</gene>
<evidence type="ECO:0000313" key="1">
    <source>
        <dbReference type="EMBL" id="RRT81970.1"/>
    </source>
</evidence>
<dbReference type="Proteomes" id="UP000287651">
    <property type="component" value="Unassembled WGS sequence"/>
</dbReference>
<protein>
    <submittedName>
        <fullName evidence="1">Uncharacterized protein</fullName>
    </submittedName>
</protein>
<proteinExistence type="predicted"/>